<protein>
    <submittedName>
        <fullName evidence="1">Uncharacterized protein</fullName>
    </submittedName>
</protein>
<dbReference type="AlphaFoldDB" id="A0A4Y9LDT8"/>
<dbReference type="EMBL" id="SPQT01000031">
    <property type="protein sequence ID" value="TFV41076.1"/>
    <property type="molecule type" value="Genomic_DNA"/>
</dbReference>
<evidence type="ECO:0000313" key="1">
    <source>
        <dbReference type="EMBL" id="TFV41076.1"/>
    </source>
</evidence>
<name>A0A4Y9LDT8_9BRAD</name>
<comment type="caution">
    <text evidence="1">The sequence shown here is derived from an EMBL/GenBank/DDBJ whole genome shotgun (WGS) entry which is preliminary data.</text>
</comment>
<proteinExistence type="predicted"/>
<dbReference type="OrthoDB" id="8255844at2"/>
<sequence>MPEYQAYVIGKDGHIKQRLDLICADDAAAKERAKSLVENDAIELWQSDHKIATFDPDPLKAEQVQGWLKSELHPPKR</sequence>
<organism evidence="1 2">
    <name type="scientific">Bradyrhizobium niftali</name>
    <dbReference type="NCBI Taxonomy" id="2560055"/>
    <lineage>
        <taxon>Bacteria</taxon>
        <taxon>Pseudomonadati</taxon>
        <taxon>Pseudomonadota</taxon>
        <taxon>Alphaproteobacteria</taxon>
        <taxon>Hyphomicrobiales</taxon>
        <taxon>Nitrobacteraceae</taxon>
        <taxon>Bradyrhizobium</taxon>
    </lineage>
</organism>
<gene>
    <name evidence="1" type="ORF">E4K65_37335</name>
</gene>
<reference evidence="1 2" key="1">
    <citation type="submission" date="2019-03" db="EMBL/GenBank/DDBJ databases">
        <title>Bradyrhizobium diversity isolated from nodules of Chamaecrista fasciculata.</title>
        <authorList>
            <person name="Klepa M.S."/>
            <person name="Urquiaga M.O."/>
            <person name="Hungria M."/>
            <person name="Delamuta J.R."/>
        </authorList>
    </citation>
    <scope>NUCLEOTIDE SEQUENCE [LARGE SCALE GENOMIC DNA]</scope>
    <source>
        <strain evidence="1 2">CNPSo 3448</strain>
    </source>
</reference>
<dbReference type="Proteomes" id="UP000297966">
    <property type="component" value="Unassembled WGS sequence"/>
</dbReference>
<keyword evidence="2" id="KW-1185">Reference proteome</keyword>
<accession>A0A4Y9LDT8</accession>
<evidence type="ECO:0000313" key="2">
    <source>
        <dbReference type="Proteomes" id="UP000297966"/>
    </source>
</evidence>
<dbReference type="RefSeq" id="WP_135178345.1">
    <property type="nucleotide sequence ID" value="NZ_JBIYER010000001.1"/>
</dbReference>